<evidence type="ECO:0008006" key="4">
    <source>
        <dbReference type="Google" id="ProtNLM"/>
    </source>
</evidence>
<dbReference type="Proteomes" id="UP000823872">
    <property type="component" value="Chromosome A3"/>
</dbReference>
<protein>
    <recommendedName>
        <fullName evidence="4">Secreted protein</fullName>
    </recommendedName>
</protein>
<evidence type="ECO:0000313" key="2">
    <source>
        <dbReference type="Ensembl" id="ENSFCTP00005009918.1"/>
    </source>
</evidence>
<reference evidence="2" key="3">
    <citation type="submission" date="2025-09" db="UniProtKB">
        <authorList>
            <consortium name="Ensembl"/>
        </authorList>
    </citation>
    <scope>IDENTIFICATION</scope>
    <source>
        <strain evidence="2">breed Abyssinian</strain>
    </source>
</reference>
<keyword evidence="1" id="KW-0732">Signal</keyword>
<name>A0ABI7WHU8_FELCA</name>
<organism evidence="2 3">
    <name type="scientific">Felis catus</name>
    <name type="common">Cat</name>
    <name type="synonym">Felis silvestris catus</name>
    <dbReference type="NCBI Taxonomy" id="9685"/>
    <lineage>
        <taxon>Eukaryota</taxon>
        <taxon>Metazoa</taxon>
        <taxon>Chordata</taxon>
        <taxon>Craniata</taxon>
        <taxon>Vertebrata</taxon>
        <taxon>Euteleostomi</taxon>
        <taxon>Mammalia</taxon>
        <taxon>Eutheria</taxon>
        <taxon>Laurasiatheria</taxon>
        <taxon>Carnivora</taxon>
        <taxon>Feliformia</taxon>
        <taxon>Felidae</taxon>
        <taxon>Felinae</taxon>
        <taxon>Felis</taxon>
    </lineage>
</organism>
<sequence>MSSSLLCQAVTWPLLVCLWMLENSTLGLFCPKCSGGDLLPPSGVSFPIGTLGVGRLLCGRTGLSPSGNQGTCYLKRVNGDRKSRPLTSLTHQEQQRTRLAKSRVIFLPPKVPACDIATRPGGDTAECDLEPESRHWSTKVGPSNMGARISVDVATPRTAQL</sequence>
<dbReference type="GeneTree" id="ENSGT00930000152812"/>
<reference evidence="2 3" key="1">
    <citation type="submission" date="2021-02" db="EMBL/GenBank/DDBJ databases">
        <title>Safari Cat Assemblies.</title>
        <authorList>
            <person name="Bredemeyer K.R."/>
            <person name="Murphy W.J."/>
        </authorList>
    </citation>
    <scope>NUCLEOTIDE SEQUENCE [LARGE SCALE GENOMIC DNA]</scope>
</reference>
<feature type="chain" id="PRO_5045861543" description="Secreted protein" evidence="1">
    <location>
        <begin position="28"/>
        <end position="161"/>
    </location>
</feature>
<keyword evidence="3" id="KW-1185">Reference proteome</keyword>
<evidence type="ECO:0000256" key="1">
    <source>
        <dbReference type="SAM" id="SignalP"/>
    </source>
</evidence>
<proteinExistence type="predicted"/>
<dbReference type="Ensembl" id="ENSFCTT00005014780.1">
    <property type="protein sequence ID" value="ENSFCTP00005009918.1"/>
    <property type="gene ID" value="ENSFCTG00005005354.1"/>
</dbReference>
<reference evidence="2" key="2">
    <citation type="submission" date="2025-08" db="UniProtKB">
        <authorList>
            <consortium name="Ensembl"/>
        </authorList>
    </citation>
    <scope>IDENTIFICATION</scope>
    <source>
        <strain evidence="2">breed Abyssinian</strain>
    </source>
</reference>
<accession>A0ABI7WHU8</accession>
<feature type="signal peptide" evidence="1">
    <location>
        <begin position="1"/>
        <end position="27"/>
    </location>
</feature>
<evidence type="ECO:0000313" key="3">
    <source>
        <dbReference type="Proteomes" id="UP000823872"/>
    </source>
</evidence>